<dbReference type="NCBIfam" id="TIGR00147">
    <property type="entry name" value="YegS/Rv2252/BmrU family lipid kinase"/>
    <property type="match status" value="1"/>
</dbReference>
<comment type="caution">
    <text evidence="13">The sequence shown here is derived from an EMBL/GenBank/DDBJ whole genome shotgun (WGS) entry which is preliminary data.</text>
</comment>
<feature type="domain" description="DAGKc" evidence="12">
    <location>
        <begin position="1"/>
        <end position="132"/>
    </location>
</feature>
<dbReference type="AlphaFoldDB" id="A0A7C4EKE9"/>
<evidence type="ECO:0000313" key="13">
    <source>
        <dbReference type="EMBL" id="HGG99523.1"/>
    </source>
</evidence>
<dbReference type="GO" id="GO:0008654">
    <property type="term" value="P:phospholipid biosynthetic process"/>
    <property type="evidence" value="ECO:0007669"/>
    <property type="project" value="UniProtKB-KW"/>
</dbReference>
<keyword evidence="8" id="KW-0460">Magnesium</keyword>
<reference evidence="13" key="1">
    <citation type="journal article" date="2020" name="mSystems">
        <title>Genome- and Community-Level Interaction Insights into Carbon Utilization and Element Cycling Functions of Hydrothermarchaeota in Hydrothermal Sediment.</title>
        <authorList>
            <person name="Zhou Z."/>
            <person name="Liu Y."/>
            <person name="Xu W."/>
            <person name="Pan J."/>
            <person name="Luo Z.H."/>
            <person name="Li M."/>
        </authorList>
    </citation>
    <scope>NUCLEOTIDE SEQUENCE [LARGE SCALE GENOMIC DNA]</scope>
    <source>
        <strain evidence="13">SpSt-788</strain>
    </source>
</reference>
<evidence type="ECO:0000256" key="3">
    <source>
        <dbReference type="ARBA" id="ARBA00022679"/>
    </source>
</evidence>
<organism evidence="13">
    <name type="scientific">Thermodesulfovibrio aggregans</name>
    <dbReference type="NCBI Taxonomy" id="86166"/>
    <lineage>
        <taxon>Bacteria</taxon>
        <taxon>Pseudomonadati</taxon>
        <taxon>Nitrospirota</taxon>
        <taxon>Thermodesulfovibrionia</taxon>
        <taxon>Thermodesulfovibrionales</taxon>
        <taxon>Thermodesulfovibrionaceae</taxon>
        <taxon>Thermodesulfovibrio</taxon>
    </lineage>
</organism>
<dbReference type="PANTHER" id="PTHR12358">
    <property type="entry name" value="SPHINGOSINE KINASE"/>
    <property type="match status" value="1"/>
</dbReference>
<evidence type="ECO:0000256" key="2">
    <source>
        <dbReference type="ARBA" id="ARBA00022516"/>
    </source>
</evidence>
<dbReference type="Pfam" id="PF00781">
    <property type="entry name" value="DAGK_cat"/>
    <property type="match status" value="1"/>
</dbReference>
<evidence type="ECO:0000256" key="1">
    <source>
        <dbReference type="ARBA" id="ARBA00001946"/>
    </source>
</evidence>
<proteinExistence type="predicted"/>
<keyword evidence="5" id="KW-0547">Nucleotide-binding</keyword>
<evidence type="ECO:0000256" key="5">
    <source>
        <dbReference type="ARBA" id="ARBA00022741"/>
    </source>
</evidence>
<dbReference type="GO" id="GO:0046872">
    <property type="term" value="F:metal ion binding"/>
    <property type="evidence" value="ECO:0007669"/>
    <property type="project" value="UniProtKB-KW"/>
</dbReference>
<gene>
    <name evidence="13" type="ORF">ENV75_03605</name>
</gene>
<dbReference type="EMBL" id="DTHO01000036">
    <property type="protein sequence ID" value="HGG99523.1"/>
    <property type="molecule type" value="Genomic_DNA"/>
</dbReference>
<name>A0A7C4EKE9_9BACT</name>
<dbReference type="Gene3D" id="3.40.50.10330">
    <property type="entry name" value="Probable inorganic polyphosphate/atp-NAD kinase, domain 1"/>
    <property type="match status" value="1"/>
</dbReference>
<keyword evidence="6 13" id="KW-0418">Kinase</keyword>
<keyword evidence="10" id="KW-0594">Phospholipid biosynthesis</keyword>
<evidence type="ECO:0000256" key="11">
    <source>
        <dbReference type="ARBA" id="ARBA00023264"/>
    </source>
</evidence>
<dbReference type="InterPro" id="IPR016064">
    <property type="entry name" value="NAD/diacylglycerol_kinase_sf"/>
</dbReference>
<dbReference type="PROSITE" id="PS50146">
    <property type="entry name" value="DAGK"/>
    <property type="match status" value="1"/>
</dbReference>
<dbReference type="InterPro" id="IPR017438">
    <property type="entry name" value="ATP-NAD_kinase_N"/>
</dbReference>
<evidence type="ECO:0000259" key="12">
    <source>
        <dbReference type="PROSITE" id="PS50146"/>
    </source>
</evidence>
<evidence type="ECO:0000256" key="6">
    <source>
        <dbReference type="ARBA" id="ARBA00022777"/>
    </source>
</evidence>
<sequence length="294" mass="32398">MKHKKIFLIGNPVAGGGTLKKIKKAEKILKVKGFTVETLLTKAQGDAEKFARQINEIYPDNSIVLAAGGDGTYNEVANGLAFSETPMAILPMGTTSVLAKELKIPYRIEKAIEVSLNGRVQKVHLGRIKNQEKQRLFILMAGIGFDGSAVYKVNPKGKRYLKKIAYILSGIKSLLKYTPAEIEIFNSEKKKANNAVVCNASCYGGSFKIAPQANLKDPYFYVIVSKTHTRIELACQILGVIFGFHLKLKNIDYFKTETLKISGDAHVQIDGDYFGKTPVDIELIKNALNLVFPG</sequence>
<dbReference type="GO" id="GO:0016301">
    <property type="term" value="F:kinase activity"/>
    <property type="evidence" value="ECO:0007669"/>
    <property type="project" value="UniProtKB-KW"/>
</dbReference>
<keyword evidence="3" id="KW-0808">Transferase</keyword>
<keyword evidence="7" id="KW-0067">ATP-binding</keyword>
<dbReference type="InterPro" id="IPR005218">
    <property type="entry name" value="Diacylglycerol/lipid_kinase"/>
</dbReference>
<protein>
    <submittedName>
        <fullName evidence="13">Diacylglycerol kinase family lipid kinase</fullName>
    </submittedName>
</protein>
<accession>A0A7C4EKE9</accession>
<evidence type="ECO:0000256" key="4">
    <source>
        <dbReference type="ARBA" id="ARBA00022723"/>
    </source>
</evidence>
<evidence type="ECO:0000256" key="10">
    <source>
        <dbReference type="ARBA" id="ARBA00023209"/>
    </source>
</evidence>
<dbReference type="SMART" id="SM00046">
    <property type="entry name" value="DAGKc"/>
    <property type="match status" value="1"/>
</dbReference>
<evidence type="ECO:0000256" key="8">
    <source>
        <dbReference type="ARBA" id="ARBA00022842"/>
    </source>
</evidence>
<dbReference type="InterPro" id="IPR050187">
    <property type="entry name" value="Lipid_Phosphate_FormReg"/>
</dbReference>
<dbReference type="InterPro" id="IPR045540">
    <property type="entry name" value="YegS/DAGK_C"/>
</dbReference>
<keyword evidence="11" id="KW-1208">Phospholipid metabolism</keyword>
<keyword evidence="9" id="KW-0443">Lipid metabolism</keyword>
<dbReference type="GO" id="GO:0005886">
    <property type="term" value="C:plasma membrane"/>
    <property type="evidence" value="ECO:0007669"/>
    <property type="project" value="TreeGrafter"/>
</dbReference>
<dbReference type="SUPFAM" id="SSF111331">
    <property type="entry name" value="NAD kinase/diacylglycerol kinase-like"/>
    <property type="match status" value="1"/>
</dbReference>
<keyword evidence="2" id="KW-0444">Lipid biosynthesis</keyword>
<dbReference type="GO" id="GO:0005524">
    <property type="term" value="F:ATP binding"/>
    <property type="evidence" value="ECO:0007669"/>
    <property type="project" value="UniProtKB-KW"/>
</dbReference>
<dbReference type="Pfam" id="PF19279">
    <property type="entry name" value="YegS_C"/>
    <property type="match status" value="1"/>
</dbReference>
<dbReference type="PANTHER" id="PTHR12358:SF106">
    <property type="entry name" value="LIPID KINASE YEGS"/>
    <property type="match status" value="1"/>
</dbReference>
<dbReference type="Gene3D" id="2.60.200.40">
    <property type="match status" value="1"/>
</dbReference>
<comment type="cofactor">
    <cofactor evidence="1">
        <name>Mg(2+)</name>
        <dbReference type="ChEBI" id="CHEBI:18420"/>
    </cofactor>
</comment>
<evidence type="ECO:0000256" key="7">
    <source>
        <dbReference type="ARBA" id="ARBA00022840"/>
    </source>
</evidence>
<evidence type="ECO:0000256" key="9">
    <source>
        <dbReference type="ARBA" id="ARBA00023098"/>
    </source>
</evidence>
<dbReference type="InterPro" id="IPR001206">
    <property type="entry name" value="Diacylglycerol_kinase_cat_dom"/>
</dbReference>
<keyword evidence="4" id="KW-0479">Metal-binding</keyword>